<evidence type="ECO:0000313" key="3">
    <source>
        <dbReference type="Proteomes" id="UP000653480"/>
    </source>
</evidence>
<reference evidence="2" key="1">
    <citation type="journal article" date="2014" name="Int. J. Syst. Evol. Microbiol.">
        <title>Complete genome sequence of Corynebacterium casei LMG S-19264T (=DSM 44701T), isolated from a smear-ripened cheese.</title>
        <authorList>
            <consortium name="US DOE Joint Genome Institute (JGI-PGF)"/>
            <person name="Walter F."/>
            <person name="Albersmeier A."/>
            <person name="Kalinowski J."/>
            <person name="Ruckert C."/>
        </authorList>
    </citation>
    <scope>NUCLEOTIDE SEQUENCE</scope>
    <source>
        <strain evidence="2">CGMCC 4.7138</strain>
    </source>
</reference>
<evidence type="ECO:0000313" key="2">
    <source>
        <dbReference type="EMBL" id="GGO29460.1"/>
    </source>
</evidence>
<gene>
    <name evidence="2" type="ORF">GCM10011574_64740</name>
</gene>
<sequence>MQVSDTFVPVWPHMRLQADLSLETGLTFRKKGKGRASRPGPPQDVSSGVAGHQQRDAHEDDDGNQPHHDLAEELLVHGDRSSR</sequence>
<feature type="compositionally biased region" description="Basic and acidic residues" evidence="1">
    <location>
        <begin position="53"/>
        <end position="83"/>
    </location>
</feature>
<accession>A0A8H9H5E0</accession>
<keyword evidence="3" id="KW-1185">Reference proteome</keyword>
<proteinExistence type="predicted"/>
<dbReference type="AlphaFoldDB" id="A0A8H9H5E0"/>
<comment type="caution">
    <text evidence="2">The sequence shown here is derived from an EMBL/GenBank/DDBJ whole genome shotgun (WGS) entry which is preliminary data.</text>
</comment>
<dbReference type="EMBL" id="BMMN01000018">
    <property type="protein sequence ID" value="GGO29460.1"/>
    <property type="molecule type" value="Genomic_DNA"/>
</dbReference>
<organism evidence="2 3">
    <name type="scientific">Microbispora bryophytorum</name>
    <dbReference type="NCBI Taxonomy" id="1460882"/>
    <lineage>
        <taxon>Bacteria</taxon>
        <taxon>Bacillati</taxon>
        <taxon>Actinomycetota</taxon>
        <taxon>Actinomycetes</taxon>
        <taxon>Streptosporangiales</taxon>
        <taxon>Streptosporangiaceae</taxon>
        <taxon>Microbispora</taxon>
    </lineage>
</organism>
<name>A0A8H9H5E0_9ACTN</name>
<reference evidence="2" key="2">
    <citation type="submission" date="2020-09" db="EMBL/GenBank/DDBJ databases">
        <authorList>
            <person name="Sun Q."/>
            <person name="Zhou Y."/>
        </authorList>
    </citation>
    <scope>NUCLEOTIDE SEQUENCE</scope>
    <source>
        <strain evidence="2">CGMCC 4.7138</strain>
    </source>
</reference>
<evidence type="ECO:0000256" key="1">
    <source>
        <dbReference type="SAM" id="MobiDB-lite"/>
    </source>
</evidence>
<protein>
    <submittedName>
        <fullName evidence="2">Uncharacterized protein</fullName>
    </submittedName>
</protein>
<feature type="region of interest" description="Disordered" evidence="1">
    <location>
        <begin position="28"/>
        <end position="83"/>
    </location>
</feature>
<dbReference type="Proteomes" id="UP000653480">
    <property type="component" value="Unassembled WGS sequence"/>
</dbReference>